<comment type="caution">
    <text evidence="1">The sequence shown here is derived from an EMBL/GenBank/DDBJ whole genome shotgun (WGS) entry which is preliminary data.</text>
</comment>
<dbReference type="AlphaFoldDB" id="A0A2W5NIT2"/>
<reference evidence="1 2" key="1">
    <citation type="submission" date="2017-08" db="EMBL/GenBank/DDBJ databases">
        <title>Infants hospitalized years apart are colonized by the same room-sourced microbial strains.</title>
        <authorList>
            <person name="Brooks B."/>
            <person name="Olm M.R."/>
            <person name="Firek B.A."/>
            <person name="Baker R."/>
            <person name="Thomas B.C."/>
            <person name="Morowitz M.J."/>
            <person name="Banfield J.F."/>
        </authorList>
    </citation>
    <scope>NUCLEOTIDE SEQUENCE [LARGE SCALE GENOMIC DNA]</scope>
    <source>
        <strain evidence="1">S2_005_002_R2_33</strain>
    </source>
</reference>
<proteinExistence type="predicted"/>
<organism evidence="1 2">
    <name type="scientific">Novosphingobium pentaromativorans</name>
    <dbReference type="NCBI Taxonomy" id="205844"/>
    <lineage>
        <taxon>Bacteria</taxon>
        <taxon>Pseudomonadati</taxon>
        <taxon>Pseudomonadota</taxon>
        <taxon>Alphaproteobacteria</taxon>
        <taxon>Sphingomonadales</taxon>
        <taxon>Sphingomonadaceae</taxon>
        <taxon>Novosphingobium</taxon>
    </lineage>
</organism>
<dbReference type="InterPro" id="IPR018673">
    <property type="entry name" value="DUF2141"/>
</dbReference>
<accession>A0A2W5NIT2</accession>
<protein>
    <submittedName>
        <fullName evidence="1">DUF2141 domain-containing protein</fullName>
    </submittedName>
</protein>
<sequence>MQLRPLLSVLGSSVRHRPGRIGALTLLPCAPLVLGAVPLSGPVQSDVYASVTGLRSQKGQVLACLTTSPQAFPNCEKDPRARKLTVTAKGDVHLDFGAVPEGRYAISLIHDENGNGKLDTALMIPREGFGFSRDAPVRMGPPRFDKAAFDVGAENTRMAIRMRYLL</sequence>
<name>A0A2W5NIT2_9SPHN</name>
<dbReference type="EMBL" id="QFPX01000019">
    <property type="protein sequence ID" value="PZQ52974.1"/>
    <property type="molecule type" value="Genomic_DNA"/>
</dbReference>
<dbReference type="Pfam" id="PF09912">
    <property type="entry name" value="DUF2141"/>
    <property type="match status" value="1"/>
</dbReference>
<evidence type="ECO:0000313" key="2">
    <source>
        <dbReference type="Proteomes" id="UP000249082"/>
    </source>
</evidence>
<dbReference type="Proteomes" id="UP000249082">
    <property type="component" value="Unassembled WGS sequence"/>
</dbReference>
<evidence type="ECO:0000313" key="1">
    <source>
        <dbReference type="EMBL" id="PZQ52974.1"/>
    </source>
</evidence>
<gene>
    <name evidence="1" type="ORF">DI555_17995</name>
</gene>